<sequence>MKPTGPPYLFKRLHRTNMIEYPRTDPPCYRDSIKNGSGKESTLSPEMLFSSEGGYIISGLENFPQNVKGIFPTELSGESSFYELPEGILVSELPENNLFYDQSTLVADNVFINNREPISSALIAELPCVDGDQHGSKPPRHIESKESFSSAGHCLSDNLGFDSSSEVEIIDTNAEIPNQVNASYLSPDSSISMPLSHTFRRSMCHAIRTNVNSFNGNFNDNQYQGRLFEDSPRLSSPDTASTDASGETFPSDSGYASRAPKSNCTSATSPRSVFPGDEHLMFENTTFRKAAQLSEFGHEGCLNQSCGLQSNQSNSLNWPGLVSSQSELNGYRDQHIQASRFSDFKGNPFELRGMEVVDNSTAAYIAQSVADIDRTFPSHFSAADASQYLRFPIQYEAELWGNIIPRADKHAMTGAATLTLAMGAENQYAPSPFETYENERTFPWSAEDLQGFYQNFATIPEVQLPKEKEEEEEEEDDAKIFTYDTSSPKSDKKVIKCSYPDCDYEPGGKDQWKVGNLRRHKKEKHKMNLKNRIVCKIMDCKTTFTRVGNRDAHLENIHGAVILRQKRNRRNSMMENTKKPSDSSRIAKAPQKIGGFTNRPKQNRSQSVPGPLNNTEF</sequence>
<dbReference type="HOGENOM" id="CLU_454911_0_0_1"/>
<feature type="domain" description="C2H2-type" evidence="2">
    <location>
        <begin position="535"/>
        <end position="558"/>
    </location>
</feature>
<dbReference type="Proteomes" id="UP000008177">
    <property type="component" value="Unplaced contigs"/>
</dbReference>
<proteinExistence type="predicted"/>
<feature type="region of interest" description="Disordered" evidence="1">
    <location>
        <begin position="566"/>
        <end position="617"/>
    </location>
</feature>
<feature type="compositionally biased region" description="Polar residues" evidence="1">
    <location>
        <begin position="599"/>
        <end position="617"/>
    </location>
</feature>
<evidence type="ECO:0000313" key="4">
    <source>
        <dbReference type="Proteomes" id="UP000008177"/>
    </source>
</evidence>
<evidence type="ECO:0000259" key="2">
    <source>
        <dbReference type="PROSITE" id="PS00028"/>
    </source>
</evidence>
<dbReference type="EMBL" id="FQ790353">
    <property type="protein sequence ID" value="CCD55115.1"/>
    <property type="molecule type" value="Genomic_DNA"/>
</dbReference>
<reference evidence="4" key="1">
    <citation type="journal article" date="2011" name="PLoS Genet.">
        <title>Genomic analysis of the necrotrophic fungal pathogens Sclerotinia sclerotiorum and Botrytis cinerea.</title>
        <authorList>
            <person name="Amselem J."/>
            <person name="Cuomo C.A."/>
            <person name="van Kan J.A."/>
            <person name="Viaud M."/>
            <person name="Benito E.P."/>
            <person name="Couloux A."/>
            <person name="Coutinho P.M."/>
            <person name="de Vries R.P."/>
            <person name="Dyer P.S."/>
            <person name="Fillinger S."/>
            <person name="Fournier E."/>
            <person name="Gout L."/>
            <person name="Hahn M."/>
            <person name="Kohn L."/>
            <person name="Lapalu N."/>
            <person name="Plummer K.M."/>
            <person name="Pradier J.M."/>
            <person name="Quevillon E."/>
            <person name="Sharon A."/>
            <person name="Simon A."/>
            <person name="ten Have A."/>
            <person name="Tudzynski B."/>
            <person name="Tudzynski P."/>
            <person name="Wincker P."/>
            <person name="Andrew M."/>
            <person name="Anthouard V."/>
            <person name="Beever R.E."/>
            <person name="Beffa R."/>
            <person name="Benoit I."/>
            <person name="Bouzid O."/>
            <person name="Brault B."/>
            <person name="Chen Z."/>
            <person name="Choquer M."/>
            <person name="Collemare J."/>
            <person name="Cotton P."/>
            <person name="Danchin E.G."/>
            <person name="Da Silva C."/>
            <person name="Gautier A."/>
            <person name="Giraud C."/>
            <person name="Giraud T."/>
            <person name="Gonzalez C."/>
            <person name="Grossetete S."/>
            <person name="Guldener U."/>
            <person name="Henrissat B."/>
            <person name="Howlett B.J."/>
            <person name="Kodira C."/>
            <person name="Kretschmer M."/>
            <person name="Lappartient A."/>
            <person name="Leroch M."/>
            <person name="Levis C."/>
            <person name="Mauceli E."/>
            <person name="Neuveglise C."/>
            <person name="Oeser B."/>
            <person name="Pearson M."/>
            <person name="Poulain J."/>
            <person name="Poussereau N."/>
            <person name="Quesneville H."/>
            <person name="Rascle C."/>
            <person name="Schumacher J."/>
            <person name="Segurens B."/>
            <person name="Sexton A."/>
            <person name="Silva E."/>
            <person name="Sirven C."/>
            <person name="Soanes D.M."/>
            <person name="Talbot N.J."/>
            <person name="Templeton M."/>
            <person name="Yandava C."/>
            <person name="Yarden O."/>
            <person name="Zeng Q."/>
            <person name="Rollins J.A."/>
            <person name="Lebrun M.H."/>
            <person name="Dickman M."/>
        </authorList>
    </citation>
    <scope>NUCLEOTIDE SEQUENCE [LARGE SCALE GENOMIC DNA]</scope>
    <source>
        <strain evidence="4">T4</strain>
    </source>
</reference>
<feature type="region of interest" description="Disordered" evidence="1">
    <location>
        <begin position="228"/>
        <end position="270"/>
    </location>
</feature>
<dbReference type="InterPro" id="IPR013087">
    <property type="entry name" value="Znf_C2H2_type"/>
</dbReference>
<name>G2YU17_BOTF4</name>
<dbReference type="OrthoDB" id="5366163at2759"/>
<dbReference type="PROSITE" id="PS00028">
    <property type="entry name" value="ZINC_FINGER_C2H2_1"/>
    <property type="match status" value="1"/>
</dbReference>
<protein>
    <submittedName>
        <fullName evidence="3">Similar to transcription factor Zn, C2H2</fullName>
    </submittedName>
</protein>
<dbReference type="STRING" id="999810.G2YU17"/>
<accession>G2YU17</accession>
<feature type="compositionally biased region" description="Polar residues" evidence="1">
    <location>
        <begin position="233"/>
        <end position="251"/>
    </location>
</feature>
<feature type="compositionally biased region" description="Polar residues" evidence="1">
    <location>
        <begin position="260"/>
        <end position="270"/>
    </location>
</feature>
<organism evidence="3 4">
    <name type="scientific">Botryotinia fuckeliana (strain T4)</name>
    <name type="common">Noble rot fungus</name>
    <name type="synonym">Botrytis cinerea</name>
    <dbReference type="NCBI Taxonomy" id="999810"/>
    <lineage>
        <taxon>Eukaryota</taxon>
        <taxon>Fungi</taxon>
        <taxon>Dikarya</taxon>
        <taxon>Ascomycota</taxon>
        <taxon>Pezizomycotina</taxon>
        <taxon>Leotiomycetes</taxon>
        <taxon>Helotiales</taxon>
        <taxon>Sclerotiniaceae</taxon>
        <taxon>Botrytis</taxon>
    </lineage>
</organism>
<evidence type="ECO:0000256" key="1">
    <source>
        <dbReference type="SAM" id="MobiDB-lite"/>
    </source>
</evidence>
<dbReference type="AlphaFoldDB" id="G2YU17"/>
<gene>
    <name evidence="3" type="ORF">BofuT4_P159360.1</name>
</gene>
<dbReference type="InParanoid" id="G2YU17"/>
<evidence type="ECO:0000313" key="3">
    <source>
        <dbReference type="EMBL" id="CCD55115.1"/>
    </source>
</evidence>